<dbReference type="Pfam" id="PF09723">
    <property type="entry name" value="Zn_ribbon_8"/>
    <property type="match status" value="1"/>
</dbReference>
<accession>A0A6P2D6E6</accession>
<dbReference type="RefSeq" id="WP_162670775.1">
    <property type="nucleotide sequence ID" value="NZ_LR593886.1"/>
</dbReference>
<reference evidence="2 3" key="1">
    <citation type="submission" date="2019-05" db="EMBL/GenBank/DDBJ databases">
        <authorList>
            <consortium name="Science for Life Laboratories"/>
        </authorList>
    </citation>
    <scope>NUCLEOTIDE SEQUENCE [LARGE SCALE GENOMIC DNA]</scope>
    <source>
        <strain evidence="2">Soil9</strain>
    </source>
</reference>
<evidence type="ECO:0000313" key="2">
    <source>
        <dbReference type="EMBL" id="VTR96497.1"/>
    </source>
</evidence>
<dbReference type="KEGG" id="gms:SOIL9_12170"/>
<dbReference type="Proteomes" id="UP000464178">
    <property type="component" value="Chromosome"/>
</dbReference>
<name>A0A6P2D6E6_9BACT</name>
<evidence type="ECO:0000313" key="3">
    <source>
        <dbReference type="Proteomes" id="UP000464178"/>
    </source>
</evidence>
<gene>
    <name evidence="2" type="ORF">SOIL9_12170</name>
</gene>
<organism evidence="2 3">
    <name type="scientific">Gemmata massiliana</name>
    <dbReference type="NCBI Taxonomy" id="1210884"/>
    <lineage>
        <taxon>Bacteria</taxon>
        <taxon>Pseudomonadati</taxon>
        <taxon>Planctomycetota</taxon>
        <taxon>Planctomycetia</taxon>
        <taxon>Gemmatales</taxon>
        <taxon>Gemmataceae</taxon>
        <taxon>Gemmata</taxon>
    </lineage>
</organism>
<dbReference type="EMBL" id="LR593886">
    <property type="protein sequence ID" value="VTR96497.1"/>
    <property type="molecule type" value="Genomic_DNA"/>
</dbReference>
<protein>
    <recommendedName>
        <fullName evidence="1">Putative regulatory protein FmdB zinc ribbon domain-containing protein</fullName>
    </recommendedName>
</protein>
<dbReference type="SMART" id="SM00834">
    <property type="entry name" value="CxxC_CXXC_SSSS"/>
    <property type="match status" value="1"/>
</dbReference>
<dbReference type="NCBIfam" id="TIGR02605">
    <property type="entry name" value="CxxC_CxxC_SSSS"/>
    <property type="match status" value="1"/>
</dbReference>
<evidence type="ECO:0000259" key="1">
    <source>
        <dbReference type="SMART" id="SM00834"/>
    </source>
</evidence>
<sequence>MPLYEYTCRKCAHTFETLVSSRVAIAVACPKCESPDLDQLIGLPAPGRVTEGGPATNCRGDGPPCGAPWCGRKGP</sequence>
<dbReference type="AlphaFoldDB" id="A0A6P2D6E6"/>
<keyword evidence="3" id="KW-1185">Reference proteome</keyword>
<proteinExistence type="predicted"/>
<feature type="domain" description="Putative regulatory protein FmdB zinc ribbon" evidence="1">
    <location>
        <begin position="1"/>
        <end position="42"/>
    </location>
</feature>
<dbReference type="InterPro" id="IPR013429">
    <property type="entry name" value="Regulatory_FmdB_Zinc_ribbon"/>
</dbReference>